<reference evidence="2 3" key="1">
    <citation type="submission" date="2011-05" db="EMBL/GenBank/DDBJ databases">
        <title>Complete sequence of Methanotorris igneus Kol 5.</title>
        <authorList>
            <consortium name="US DOE Joint Genome Institute"/>
            <person name="Lucas S."/>
            <person name="Han J."/>
            <person name="Lapidus A."/>
            <person name="Cheng J.-F."/>
            <person name="Goodwin L."/>
            <person name="Pitluck S."/>
            <person name="Peters L."/>
            <person name="Mikhailova N."/>
            <person name="Chertkov O."/>
            <person name="Han C."/>
            <person name="Tapia R."/>
            <person name="Land M."/>
            <person name="Hauser L."/>
            <person name="Kyrpides N."/>
            <person name="Ivanova N."/>
            <person name="Pagani I."/>
            <person name="Sieprawska-Lupa M."/>
            <person name="Whitman W."/>
            <person name="Woyke T."/>
        </authorList>
    </citation>
    <scope>NUCLEOTIDE SEQUENCE [LARGE SCALE GENOMIC DNA]</scope>
    <source>
        <strain evidence="3">DSM 5666 / JCM 11834 / Kol 5</strain>
    </source>
</reference>
<dbReference type="Proteomes" id="UP000009227">
    <property type="component" value="Chromosome"/>
</dbReference>
<dbReference type="KEGG" id="mig:Metig_1679"/>
<keyword evidence="3" id="KW-1185">Reference proteome</keyword>
<feature type="transmembrane region" description="Helical" evidence="1">
    <location>
        <begin position="20"/>
        <end position="39"/>
    </location>
</feature>
<dbReference type="OrthoDB" id="382746at2157"/>
<keyword evidence="1" id="KW-1133">Transmembrane helix</keyword>
<gene>
    <name evidence="2" type="ordered locus">Metig_1679</name>
</gene>
<keyword evidence="1" id="KW-0472">Membrane</keyword>
<dbReference type="HOGENOM" id="CLU_197251_2_0_2"/>
<evidence type="ECO:0000256" key="1">
    <source>
        <dbReference type="SAM" id="Phobius"/>
    </source>
</evidence>
<evidence type="ECO:0000313" key="3">
    <source>
        <dbReference type="Proteomes" id="UP000009227"/>
    </source>
</evidence>
<keyword evidence="1" id="KW-0812">Transmembrane</keyword>
<organism evidence="3">
    <name type="scientific">Methanotorris igneus (strain DSM 5666 / JCM 11834 / Kol 5)</name>
    <dbReference type="NCBI Taxonomy" id="880724"/>
    <lineage>
        <taxon>Archaea</taxon>
        <taxon>Methanobacteriati</taxon>
        <taxon>Methanobacteriota</taxon>
        <taxon>Methanomada group</taxon>
        <taxon>Methanococci</taxon>
        <taxon>Methanococcales</taxon>
        <taxon>Methanocaldococcaceae</taxon>
        <taxon>Methanotorris</taxon>
    </lineage>
</organism>
<dbReference type="GeneID" id="10644552"/>
<sequence>MLKKVKKLIHSTRGQISLEFSILMAAIVSAAVIAGYYIIASSKDVGHNNIDAINHTYNVTMKALNKV</sequence>
<dbReference type="STRING" id="880724.Metig_1679"/>
<name>F6BBT1_METIK</name>
<proteinExistence type="predicted"/>
<evidence type="ECO:0000313" key="2">
    <source>
        <dbReference type="EMBL" id="AEF97211.1"/>
    </source>
</evidence>
<protein>
    <submittedName>
        <fullName evidence="2">Class III signal peptide-containing protein</fullName>
    </submittedName>
</protein>
<dbReference type="RefSeq" id="WP_013799802.1">
    <property type="nucleotide sequence ID" value="NC_015562.1"/>
</dbReference>
<dbReference type="AlphaFoldDB" id="F6BBT1"/>
<dbReference type="Pfam" id="PF04021">
    <property type="entry name" value="Class_IIIsignal"/>
    <property type="match status" value="1"/>
</dbReference>
<accession>F6BBT1</accession>
<dbReference type="InterPro" id="IPR007166">
    <property type="entry name" value="Class3_signal_pept_motif"/>
</dbReference>
<dbReference type="EMBL" id="CP002737">
    <property type="protein sequence ID" value="AEF97211.1"/>
    <property type="molecule type" value="Genomic_DNA"/>
</dbReference>